<organism evidence="1 2">
    <name type="scientific">Duganella alba</name>
    <dbReference type="NCBI Taxonomy" id="2666081"/>
    <lineage>
        <taxon>Bacteria</taxon>
        <taxon>Pseudomonadati</taxon>
        <taxon>Pseudomonadota</taxon>
        <taxon>Betaproteobacteria</taxon>
        <taxon>Burkholderiales</taxon>
        <taxon>Oxalobacteraceae</taxon>
        <taxon>Telluria group</taxon>
        <taxon>Duganella</taxon>
    </lineage>
</organism>
<keyword evidence="2" id="KW-1185">Reference proteome</keyword>
<dbReference type="RefSeq" id="WP_154370335.1">
    <property type="nucleotide sequence ID" value="NZ_WKJM01000037.1"/>
</dbReference>
<sequence>MSSLHQNILLILDDRELTAGDVRSVVGARRYGDIMFQRRKLVDHFRAGLPDWAASRLIHLRGADDLPALRAALEASGEDCGVCVIAGRAGFAEAGRLPQLIERLPYAEEDFTDRLYKPLLVFLRNAHRLVEQWQEFSAAPLHTWELAWHGSQRVESVQPLDLARMRDFLSFISGATATRHFNQVQVDAYYYTKSSADIDKMRAEYAFYGLVPEAMRPWLIQPFDYREQDGRASYRMLRYYLADAALQWVHGAFDAESFDSFVERMLFFIAERPRRACAKAESAAAARALFVTKLERRAEQFLASDAGRRIDALATSAAPTLGLQAQLERFRRLYDKHEKSFAFDHMVVGHGDPCFSNVLYDQQRYLLQLIDPRGATTEEALWTHPLYDLCKLSHSALGDYDFINNSLYRIGFDDHNALLLHLEHSNHASLKPIFQRRLKAQGHDERIVRLGEASLFLSMLPLHLDVPNKAIAFLLKAHTILNEVERT</sequence>
<dbReference type="Proteomes" id="UP000481037">
    <property type="component" value="Unassembled WGS sequence"/>
</dbReference>
<comment type="caution">
    <text evidence="1">The sequence shown here is derived from an EMBL/GenBank/DDBJ whole genome shotgun (WGS) entry which is preliminary data.</text>
</comment>
<reference evidence="1 2" key="1">
    <citation type="submission" date="2019-11" db="EMBL/GenBank/DDBJ databases">
        <title>Novel species isolated from a subtropical stream in China.</title>
        <authorList>
            <person name="Lu H."/>
        </authorList>
    </citation>
    <scope>NUCLEOTIDE SEQUENCE [LARGE SCALE GENOMIC DNA]</scope>
    <source>
        <strain evidence="1 2">FT25W</strain>
    </source>
</reference>
<proteinExistence type="predicted"/>
<dbReference type="EMBL" id="WKJM01000037">
    <property type="protein sequence ID" value="MRX11567.1"/>
    <property type="molecule type" value="Genomic_DNA"/>
</dbReference>
<dbReference type="InterPro" id="IPR011009">
    <property type="entry name" value="Kinase-like_dom_sf"/>
</dbReference>
<dbReference type="AlphaFoldDB" id="A0A6L5QPE9"/>
<evidence type="ECO:0000313" key="2">
    <source>
        <dbReference type="Proteomes" id="UP000481037"/>
    </source>
</evidence>
<evidence type="ECO:0000313" key="1">
    <source>
        <dbReference type="EMBL" id="MRX11567.1"/>
    </source>
</evidence>
<evidence type="ECO:0008006" key="3">
    <source>
        <dbReference type="Google" id="ProtNLM"/>
    </source>
</evidence>
<gene>
    <name evidence="1" type="ORF">GJ697_27445</name>
</gene>
<dbReference type="SUPFAM" id="SSF56112">
    <property type="entry name" value="Protein kinase-like (PK-like)"/>
    <property type="match status" value="1"/>
</dbReference>
<protein>
    <recommendedName>
        <fullName evidence="3">Capsular biosynthesis protein</fullName>
    </recommendedName>
</protein>
<accession>A0A6L5QPE9</accession>
<name>A0A6L5QPE9_9BURK</name>